<sequence length="265" mass="29907">MMLAARRSTNRIDIYDNTPLLHQEYDANINVTRNNIFSPSPPPMSYRDLRSFMLNKNSSSNFVLIPQSFNASHEIKNSSTSVTTSENRRKSAHRKKHKRHGVDVYRSLVRTDSRCSASSDREIANDEMIILANSFIIDHMTATPTSGFFHPQNLPNIQKHRLNTNHNTRIGSSHTKSSYTSSPSLRIQHLGRKSSVPPEVMHRTSPIDLLCETDTKTMISSPTSTIKTTAATTTTTTLTTKISPPMPKIPDRKQLHVYMPQMLSC</sequence>
<dbReference type="Proteomes" id="UP000663856">
    <property type="component" value="Unassembled WGS sequence"/>
</dbReference>
<dbReference type="EMBL" id="CAJNRG010004496">
    <property type="protein sequence ID" value="CAF2066624.1"/>
    <property type="molecule type" value="Genomic_DNA"/>
</dbReference>
<keyword evidence="7" id="KW-1185">Reference proteome</keyword>
<dbReference type="Proteomes" id="UP000663887">
    <property type="component" value="Unassembled WGS sequence"/>
</dbReference>
<dbReference type="EMBL" id="CAJOBF010000080">
    <property type="protein sequence ID" value="CAF3741581.1"/>
    <property type="molecule type" value="Genomic_DNA"/>
</dbReference>
<dbReference type="AlphaFoldDB" id="A0A816M8T0"/>
<evidence type="ECO:0000313" key="4">
    <source>
        <dbReference type="EMBL" id="CAF3741581.1"/>
    </source>
</evidence>
<feature type="compositionally biased region" description="Polar residues" evidence="1">
    <location>
        <begin position="75"/>
        <end position="85"/>
    </location>
</feature>
<gene>
    <name evidence="5" type="ORF">OVN521_LOCUS23110</name>
    <name evidence="4" type="ORF">UXM345_LOCUS1461</name>
    <name evidence="2" type="ORF">WKI299_LOCUS3896</name>
    <name evidence="3" type="ORF">XDN619_LOCUS11691</name>
</gene>
<feature type="compositionally biased region" description="Basic residues" evidence="1">
    <location>
        <begin position="90"/>
        <end position="100"/>
    </location>
</feature>
<evidence type="ECO:0000256" key="1">
    <source>
        <dbReference type="SAM" id="MobiDB-lite"/>
    </source>
</evidence>
<dbReference type="Proteomes" id="UP000663842">
    <property type="component" value="Unassembled WGS sequence"/>
</dbReference>
<dbReference type="EMBL" id="CAJNRF010000833">
    <property type="protein sequence ID" value="CAF1983355.1"/>
    <property type="molecule type" value="Genomic_DNA"/>
</dbReference>
<reference evidence="2" key="1">
    <citation type="submission" date="2021-02" db="EMBL/GenBank/DDBJ databases">
        <authorList>
            <person name="Nowell W R."/>
        </authorList>
    </citation>
    <scope>NUCLEOTIDE SEQUENCE</scope>
</reference>
<accession>A0A816M8T0</accession>
<feature type="region of interest" description="Disordered" evidence="1">
    <location>
        <begin position="75"/>
        <end position="100"/>
    </location>
</feature>
<evidence type="ECO:0000313" key="6">
    <source>
        <dbReference type="Proteomes" id="UP000663856"/>
    </source>
</evidence>
<evidence type="ECO:0000313" key="2">
    <source>
        <dbReference type="EMBL" id="CAF1983355.1"/>
    </source>
</evidence>
<dbReference type="Proteomes" id="UP000663866">
    <property type="component" value="Unassembled WGS sequence"/>
</dbReference>
<protein>
    <submittedName>
        <fullName evidence="2">Uncharacterized protein</fullName>
    </submittedName>
</protein>
<proteinExistence type="predicted"/>
<organism evidence="2 6">
    <name type="scientific">Rotaria magnacalcarata</name>
    <dbReference type="NCBI Taxonomy" id="392030"/>
    <lineage>
        <taxon>Eukaryota</taxon>
        <taxon>Metazoa</taxon>
        <taxon>Spiralia</taxon>
        <taxon>Gnathifera</taxon>
        <taxon>Rotifera</taxon>
        <taxon>Eurotatoria</taxon>
        <taxon>Bdelloidea</taxon>
        <taxon>Philodinida</taxon>
        <taxon>Philodinidae</taxon>
        <taxon>Rotaria</taxon>
    </lineage>
</organism>
<comment type="caution">
    <text evidence="2">The sequence shown here is derived from an EMBL/GenBank/DDBJ whole genome shotgun (WGS) entry which is preliminary data.</text>
</comment>
<evidence type="ECO:0000313" key="7">
    <source>
        <dbReference type="Proteomes" id="UP000663866"/>
    </source>
</evidence>
<name>A0A816M8T0_9BILA</name>
<dbReference type="EMBL" id="CAJOBG010005158">
    <property type="protein sequence ID" value="CAF4141762.1"/>
    <property type="molecule type" value="Genomic_DNA"/>
</dbReference>
<evidence type="ECO:0000313" key="3">
    <source>
        <dbReference type="EMBL" id="CAF2066624.1"/>
    </source>
</evidence>
<evidence type="ECO:0000313" key="5">
    <source>
        <dbReference type="EMBL" id="CAF4141762.1"/>
    </source>
</evidence>